<organism evidence="1 2">
    <name type="scientific">Desulforhabdus amnigena</name>
    <dbReference type="NCBI Taxonomy" id="40218"/>
    <lineage>
        <taxon>Bacteria</taxon>
        <taxon>Pseudomonadati</taxon>
        <taxon>Thermodesulfobacteriota</taxon>
        <taxon>Syntrophobacteria</taxon>
        <taxon>Syntrophobacterales</taxon>
        <taxon>Syntrophobacteraceae</taxon>
        <taxon>Desulforhabdus</taxon>
    </lineage>
</organism>
<reference evidence="1" key="1">
    <citation type="submission" date="2022-12" db="EMBL/GenBank/DDBJ databases">
        <title>Reference genome sequencing for broad-spectrum identification of bacterial and archaeal isolates by mass spectrometry.</title>
        <authorList>
            <person name="Sekiguchi Y."/>
            <person name="Tourlousse D.M."/>
        </authorList>
    </citation>
    <scope>NUCLEOTIDE SEQUENCE</scope>
    <source>
        <strain evidence="1">ASRB1</strain>
    </source>
</reference>
<evidence type="ECO:0008006" key="3">
    <source>
        <dbReference type="Google" id="ProtNLM"/>
    </source>
</evidence>
<dbReference type="AlphaFoldDB" id="A0A9W6FUN0"/>
<gene>
    <name evidence="1" type="ORF">DAMNIGENAA_25950</name>
</gene>
<sequence>MWQTVVILVLLAAVLVYVIRHYVRVFRSEVPSCSGCSGCCGVQSSARDVAERCDCGERKTGLR</sequence>
<dbReference type="EMBL" id="BSDR01000001">
    <property type="protein sequence ID" value="GLI35162.1"/>
    <property type="molecule type" value="Genomic_DNA"/>
</dbReference>
<proteinExistence type="predicted"/>
<name>A0A9W6FUN0_9BACT</name>
<comment type="caution">
    <text evidence="1">The sequence shown here is derived from an EMBL/GenBank/DDBJ whole genome shotgun (WGS) entry which is preliminary data.</text>
</comment>
<keyword evidence="2" id="KW-1185">Reference proteome</keyword>
<dbReference type="RefSeq" id="WP_281794764.1">
    <property type="nucleotide sequence ID" value="NZ_BSDR01000001.1"/>
</dbReference>
<accession>A0A9W6FUN0</accession>
<evidence type="ECO:0000313" key="2">
    <source>
        <dbReference type="Proteomes" id="UP001144372"/>
    </source>
</evidence>
<evidence type="ECO:0000313" key="1">
    <source>
        <dbReference type="EMBL" id="GLI35162.1"/>
    </source>
</evidence>
<protein>
    <recommendedName>
        <fullName evidence="3">FeoB-associated Cys-rich membrane protein</fullName>
    </recommendedName>
</protein>
<dbReference type="Proteomes" id="UP001144372">
    <property type="component" value="Unassembled WGS sequence"/>
</dbReference>